<dbReference type="PANTHER" id="PTHR33463">
    <property type="entry name" value="NB-ARC DOMAIN-CONTAINING PROTEIN-RELATED"/>
    <property type="match status" value="1"/>
</dbReference>
<sequence>MMKIWAKTIKIIQAANVRQGVERIIPYLEDTTEPNQIIYYDGWNGLAASAVLRSLAKDPPPSLVKQFDNIIHLDCSRWKNQRQVQKEIASKVKLPRELMTIFDAQDEDDDFSGVNESSRAAIAEIARVINQALQGHKCLVVFHNGSKETVDLNDLGIPKPADRWSNIVCKILWTYRGRLRAIPSMRNKNVEPTKQPNDEQQLEERVDNSQVYLHSYSEGNAKYWRGLLMEEAAEMALYTCTYNKFSVTSDIVFRCSLYLLLLDIKANEFMDYDWVNHASNYWVCGEIIKEYGEEERWQIATAIHQQMRLQSYSSNGFLSLYELLQTPLGSKYWVSTVWTAQRRFRINASVSSLFLARADFPITGFTFRFKTKLRVLKLCYCSFSFTSPPFRFCHGLRFLGLNSCKDVKRKVGEKHAEEMEFFGSLWVLDICSMHWELKLPDKTIEKMSENIREVNIKKGCIWSNNLSWRKLHSLRKLRIIEPTDDLEISEMDNSKLELLDLSRNTTMRVLPKLSDATSLNTLILDGCIGLEHVGPADLPPSIETFSLDAGAGKDDNSAKISQISLAGCKRLMKLQAVPCLRRVILLGCEQLRAVLWPETGMPQLMVLNIDIYGGEEVRKASDDDSLVRDEQEGYCHASVGIIDVRSLQLFVLGGGKQFCWNASRFNLNLCLTSTRKGNGRNYHTKKTGYSSAQLVGSSLHRSSIPMTQLSYKDVNIDMINIDLDDSAALQLEPLDIHVEIGEGIRDINVASAHMVGVVIFLMNRVKSLHVHDNSSMTNIIPEHMGLKGDKRITWSDMKWCHIKKCPKLDTVFHTNYAACCFETLETFSADDLTMARFIWSRGAMSPTTNNTSFAKLQSIHLHSCPRLMHVLPLSWAASDSHLPSLETIHIVRCGELGQIFPVETEALGKISTGHPTGVLKFPNLKHIHLDDLPKLQQICNARRMFAPELKTIRVRGCWGLKRIPATDGDRPIVDCEKDWWEKLEWDGLEDGHGPSLFQPHHSMYYKKALPRGSVLS</sequence>
<dbReference type="InterPro" id="IPR057135">
    <property type="entry name" value="At4g27190-like_LRR"/>
</dbReference>
<reference evidence="2" key="2">
    <citation type="submission" date="2018-05" db="EMBL/GenBank/DDBJ databases">
        <title>OpunRS2 (Oryza punctata Reference Sequence Version 2).</title>
        <authorList>
            <person name="Zhang J."/>
            <person name="Kudrna D."/>
            <person name="Lee S."/>
            <person name="Talag J."/>
            <person name="Welchert J."/>
            <person name="Wing R.A."/>
        </authorList>
    </citation>
    <scope>NUCLEOTIDE SEQUENCE [LARGE SCALE GENOMIC DNA]</scope>
</reference>
<accession>A0A0E0LJ18</accession>
<dbReference type="eggNOG" id="ENOG502SYYC">
    <property type="taxonomic scope" value="Eukaryota"/>
</dbReference>
<dbReference type="Pfam" id="PF23247">
    <property type="entry name" value="LRR_RPS2"/>
    <property type="match status" value="1"/>
</dbReference>
<dbReference type="OMA" id="NGMFWHI"/>
<dbReference type="SUPFAM" id="SSF52058">
    <property type="entry name" value="L domain-like"/>
    <property type="match status" value="1"/>
</dbReference>
<evidence type="ECO:0000313" key="3">
    <source>
        <dbReference type="Proteomes" id="UP000026962"/>
    </source>
</evidence>
<proteinExistence type="predicted"/>
<dbReference type="STRING" id="4537.A0A0E0LJ18"/>
<dbReference type="PANTHER" id="PTHR33463:SF208">
    <property type="entry name" value="OS04G0166000 PROTEIN"/>
    <property type="match status" value="1"/>
</dbReference>
<dbReference type="InterPro" id="IPR032675">
    <property type="entry name" value="LRR_dom_sf"/>
</dbReference>
<dbReference type="InterPro" id="IPR050905">
    <property type="entry name" value="Plant_NBS-LRR"/>
</dbReference>
<dbReference type="Gramene" id="OPUNC07G08530.1">
    <property type="protein sequence ID" value="OPUNC07G08530.1"/>
    <property type="gene ID" value="OPUNC07G08530"/>
</dbReference>
<dbReference type="SUPFAM" id="SSF52047">
    <property type="entry name" value="RNI-like"/>
    <property type="match status" value="1"/>
</dbReference>
<reference evidence="2" key="1">
    <citation type="submission" date="2015-04" db="UniProtKB">
        <authorList>
            <consortium name="EnsemblPlants"/>
        </authorList>
    </citation>
    <scope>IDENTIFICATION</scope>
</reference>
<dbReference type="Gene3D" id="3.80.10.10">
    <property type="entry name" value="Ribonuclease Inhibitor"/>
    <property type="match status" value="2"/>
</dbReference>
<evidence type="ECO:0000259" key="1">
    <source>
        <dbReference type="Pfam" id="PF23247"/>
    </source>
</evidence>
<feature type="domain" description="Disease resistance protein At4g27190-like leucine-rich repeats" evidence="1">
    <location>
        <begin position="847"/>
        <end position="963"/>
    </location>
</feature>
<keyword evidence="3" id="KW-1185">Reference proteome</keyword>
<dbReference type="HOGENOM" id="CLU_007112_0_0_1"/>
<evidence type="ECO:0000313" key="2">
    <source>
        <dbReference type="EnsemblPlants" id="OPUNC07G08530.1"/>
    </source>
</evidence>
<dbReference type="EnsemblPlants" id="OPUNC07G08530.1">
    <property type="protein sequence ID" value="OPUNC07G08530.1"/>
    <property type="gene ID" value="OPUNC07G08530"/>
</dbReference>
<dbReference type="Proteomes" id="UP000026962">
    <property type="component" value="Chromosome 7"/>
</dbReference>
<organism evidence="2">
    <name type="scientific">Oryza punctata</name>
    <name type="common">Red rice</name>
    <dbReference type="NCBI Taxonomy" id="4537"/>
    <lineage>
        <taxon>Eukaryota</taxon>
        <taxon>Viridiplantae</taxon>
        <taxon>Streptophyta</taxon>
        <taxon>Embryophyta</taxon>
        <taxon>Tracheophyta</taxon>
        <taxon>Spermatophyta</taxon>
        <taxon>Magnoliopsida</taxon>
        <taxon>Liliopsida</taxon>
        <taxon>Poales</taxon>
        <taxon>Poaceae</taxon>
        <taxon>BOP clade</taxon>
        <taxon>Oryzoideae</taxon>
        <taxon>Oryzeae</taxon>
        <taxon>Oryzinae</taxon>
        <taxon>Oryza</taxon>
    </lineage>
</organism>
<dbReference type="AlphaFoldDB" id="A0A0E0LJ18"/>
<protein>
    <recommendedName>
        <fullName evidence="1">Disease resistance protein At4g27190-like leucine-rich repeats domain-containing protein</fullName>
    </recommendedName>
</protein>
<name>A0A0E0LJ18_ORYPU</name>